<feature type="domain" description="Antitoxin Xre-like helix-turn-helix" evidence="2">
    <location>
        <begin position="8"/>
        <end position="67"/>
    </location>
</feature>
<evidence type="ECO:0000313" key="4">
    <source>
        <dbReference type="Proteomes" id="UP000610558"/>
    </source>
</evidence>
<dbReference type="EMBL" id="JACXLD010000006">
    <property type="protein sequence ID" value="MBD2859547.1"/>
    <property type="molecule type" value="Genomic_DNA"/>
</dbReference>
<evidence type="ECO:0000259" key="2">
    <source>
        <dbReference type="Pfam" id="PF20432"/>
    </source>
</evidence>
<name>A0A927GX22_9GAMM</name>
<proteinExistence type="predicted"/>
<dbReference type="InterPro" id="IPR024467">
    <property type="entry name" value="Xre/MbcA/ParS-like_toxin-bd"/>
</dbReference>
<accession>A0A927GX22</accession>
<evidence type="ECO:0000313" key="3">
    <source>
        <dbReference type="EMBL" id="MBD2859547.1"/>
    </source>
</evidence>
<sequence length="123" mass="13363">MSTVANTQLERTAVAAKALINAKEALGLSGEIIGQIIGADASTVSRIARRGDMADNKSLEAAVLLIRIYRSLYALRGGNVDAMKHWLNTPNLDFNEEAPLNVMKRWVGLVDVVQYLDAMRGHG</sequence>
<keyword evidence="4" id="KW-1185">Reference proteome</keyword>
<dbReference type="Pfam" id="PF20432">
    <property type="entry name" value="Xre-like-HTH"/>
    <property type="match status" value="1"/>
</dbReference>
<dbReference type="RefSeq" id="WP_190765512.1">
    <property type="nucleotide sequence ID" value="NZ_JACXLD010000006.1"/>
</dbReference>
<dbReference type="InterPro" id="IPR046847">
    <property type="entry name" value="Xre-like_HTH"/>
</dbReference>
<evidence type="ECO:0000259" key="1">
    <source>
        <dbReference type="Pfam" id="PF09722"/>
    </source>
</evidence>
<feature type="domain" description="Antitoxin Xre/MbcA/ParS-like toxin-binding" evidence="1">
    <location>
        <begin position="71"/>
        <end position="121"/>
    </location>
</feature>
<dbReference type="GO" id="GO:0003677">
    <property type="term" value="F:DNA binding"/>
    <property type="evidence" value="ECO:0007669"/>
    <property type="project" value="InterPro"/>
</dbReference>
<dbReference type="Pfam" id="PF09722">
    <property type="entry name" value="Xre_MbcA_ParS_C"/>
    <property type="match status" value="1"/>
</dbReference>
<comment type="caution">
    <text evidence="3">The sequence shown here is derived from an EMBL/GenBank/DDBJ whole genome shotgun (WGS) entry which is preliminary data.</text>
</comment>
<dbReference type="AlphaFoldDB" id="A0A927GX22"/>
<gene>
    <name evidence="3" type="ORF">IB286_11075</name>
</gene>
<dbReference type="Proteomes" id="UP000610558">
    <property type="component" value="Unassembled WGS sequence"/>
</dbReference>
<organism evidence="3 4">
    <name type="scientific">Spongiibacter pelagi</name>
    <dbReference type="NCBI Taxonomy" id="2760804"/>
    <lineage>
        <taxon>Bacteria</taxon>
        <taxon>Pseudomonadati</taxon>
        <taxon>Pseudomonadota</taxon>
        <taxon>Gammaproteobacteria</taxon>
        <taxon>Cellvibrionales</taxon>
        <taxon>Spongiibacteraceae</taxon>
        <taxon>Spongiibacter</taxon>
    </lineage>
</organism>
<reference evidence="3" key="1">
    <citation type="submission" date="2020-09" db="EMBL/GenBank/DDBJ databases">
        <authorList>
            <person name="Yoon J.-W."/>
        </authorList>
    </citation>
    <scope>NUCLEOTIDE SEQUENCE</scope>
    <source>
        <strain evidence="3">KMU-158</strain>
    </source>
</reference>
<protein>
    <submittedName>
        <fullName evidence="3">DUF2384 domain-containing protein</fullName>
    </submittedName>
</protein>